<dbReference type="Proteomes" id="UP001221150">
    <property type="component" value="Unassembled WGS sequence"/>
</dbReference>
<dbReference type="RefSeq" id="WP_276108799.1">
    <property type="nucleotide sequence ID" value="NZ_JARJBB010000004.1"/>
</dbReference>
<proteinExistence type="predicted"/>
<dbReference type="InterPro" id="IPR051257">
    <property type="entry name" value="Diverse_CBS-Domain"/>
</dbReference>
<dbReference type="Gene3D" id="3.10.580.10">
    <property type="entry name" value="CBS-domain"/>
    <property type="match status" value="1"/>
</dbReference>
<dbReference type="SUPFAM" id="SSF54631">
    <property type="entry name" value="CBS-domain pair"/>
    <property type="match status" value="1"/>
</dbReference>
<dbReference type="Gene3D" id="3.30.1340.30">
    <property type="match status" value="1"/>
</dbReference>
<dbReference type="PANTHER" id="PTHR43080:SF29">
    <property type="entry name" value="OS02G0818000 PROTEIN"/>
    <property type="match status" value="1"/>
</dbReference>
<evidence type="ECO:0000259" key="5">
    <source>
        <dbReference type="PROSITE" id="PS51371"/>
    </source>
</evidence>
<dbReference type="EMBL" id="JARJBB010000004">
    <property type="protein sequence ID" value="MDF3299123.1"/>
    <property type="molecule type" value="Genomic_DNA"/>
</dbReference>
<dbReference type="InterPro" id="IPR017080">
    <property type="entry name" value="UCP036990_CBS_BON"/>
</dbReference>
<dbReference type="PROSITE" id="PS51371">
    <property type="entry name" value="CBS"/>
    <property type="match status" value="2"/>
</dbReference>
<name>A0ABT6A3A2_9ACTN</name>
<feature type="domain" description="CBS" evidence="5">
    <location>
        <begin position="93"/>
        <end position="150"/>
    </location>
</feature>
<evidence type="ECO:0000256" key="3">
    <source>
        <dbReference type="SAM" id="MobiDB-lite"/>
    </source>
</evidence>
<feature type="domain" description="BON" evidence="4">
    <location>
        <begin position="146"/>
        <end position="215"/>
    </location>
</feature>
<organism evidence="6 7">
    <name type="scientific">Streptomyces tropicalis</name>
    <dbReference type="NCBI Taxonomy" id="3034234"/>
    <lineage>
        <taxon>Bacteria</taxon>
        <taxon>Bacillati</taxon>
        <taxon>Actinomycetota</taxon>
        <taxon>Actinomycetes</taxon>
        <taxon>Kitasatosporales</taxon>
        <taxon>Streptomycetaceae</taxon>
        <taxon>Streptomyces</taxon>
    </lineage>
</organism>
<feature type="compositionally biased region" description="Low complexity" evidence="3">
    <location>
        <begin position="226"/>
        <end position="241"/>
    </location>
</feature>
<evidence type="ECO:0000256" key="2">
    <source>
        <dbReference type="PROSITE-ProRule" id="PRU00703"/>
    </source>
</evidence>
<evidence type="ECO:0000256" key="1">
    <source>
        <dbReference type="ARBA" id="ARBA00023122"/>
    </source>
</evidence>
<dbReference type="Pfam" id="PF00571">
    <property type="entry name" value="CBS"/>
    <property type="match status" value="2"/>
</dbReference>
<reference evidence="6 7" key="1">
    <citation type="submission" date="2023-03" db="EMBL/GenBank/DDBJ databases">
        <title>Draft genome sequence of Streptomyces sp. K1PA1 isolated from peat swamp forest in Thailand.</title>
        <authorList>
            <person name="Klaysubun C."/>
            <person name="Duangmal K."/>
        </authorList>
    </citation>
    <scope>NUCLEOTIDE SEQUENCE [LARGE SCALE GENOMIC DNA]</scope>
    <source>
        <strain evidence="6 7">K1PA1</strain>
    </source>
</reference>
<feature type="region of interest" description="Disordered" evidence="3">
    <location>
        <begin position="220"/>
        <end position="241"/>
    </location>
</feature>
<protein>
    <submittedName>
        <fullName evidence="6">CBS domain-containing protein</fullName>
    </submittedName>
</protein>
<evidence type="ECO:0000313" key="6">
    <source>
        <dbReference type="EMBL" id="MDF3299123.1"/>
    </source>
</evidence>
<evidence type="ECO:0000313" key="7">
    <source>
        <dbReference type="Proteomes" id="UP001221150"/>
    </source>
</evidence>
<dbReference type="InterPro" id="IPR000644">
    <property type="entry name" value="CBS_dom"/>
</dbReference>
<dbReference type="Pfam" id="PF04972">
    <property type="entry name" value="BON"/>
    <property type="match status" value="1"/>
</dbReference>
<dbReference type="PIRSF" id="PIRSF036990">
    <property type="entry name" value="UCP036990_CBS_BON"/>
    <property type="match status" value="1"/>
</dbReference>
<dbReference type="PANTHER" id="PTHR43080">
    <property type="entry name" value="CBS DOMAIN-CONTAINING PROTEIN CBSX3, MITOCHONDRIAL"/>
    <property type="match status" value="1"/>
</dbReference>
<accession>A0ABT6A3A2</accession>
<feature type="domain" description="CBS" evidence="5">
    <location>
        <begin position="12"/>
        <end position="69"/>
    </location>
</feature>
<gene>
    <name evidence="6" type="ORF">P3H78_10840</name>
</gene>
<keyword evidence="1 2" id="KW-0129">CBS domain</keyword>
<dbReference type="SMART" id="SM00116">
    <property type="entry name" value="CBS"/>
    <property type="match status" value="2"/>
</dbReference>
<sequence>MQGSRYTVNDVMTSTVVALARGAAFKEIVRTMEQWGVSAMPVLDGRGRVLGVVSEADLLRKEEFRVTDPDARAGEPPPTGRAKAGAVTAEELMTRPAVTVHADATLARAAAVMARHQVKRLPVVDDDGALKGIVSRSDLLRIFLRSDEDIADEIRHEIAAARFPVPLDGVRVDVREGVVTLGGRVADPSLIPLAVRLVRSVEGVVDVRCALAGPRRRPVLEPDLTTGAASPGPRGRPGSTA</sequence>
<keyword evidence="7" id="KW-1185">Reference proteome</keyword>
<dbReference type="PROSITE" id="PS50914">
    <property type="entry name" value="BON"/>
    <property type="match status" value="1"/>
</dbReference>
<dbReference type="CDD" id="cd04586">
    <property type="entry name" value="CBS_pair_BON_assoc"/>
    <property type="match status" value="1"/>
</dbReference>
<evidence type="ECO:0000259" key="4">
    <source>
        <dbReference type="PROSITE" id="PS50914"/>
    </source>
</evidence>
<dbReference type="InterPro" id="IPR046342">
    <property type="entry name" value="CBS_dom_sf"/>
</dbReference>
<comment type="caution">
    <text evidence="6">The sequence shown here is derived from an EMBL/GenBank/DDBJ whole genome shotgun (WGS) entry which is preliminary data.</text>
</comment>
<dbReference type="InterPro" id="IPR007055">
    <property type="entry name" value="BON_dom"/>
</dbReference>